<dbReference type="eggNOG" id="ENOG502QVDQ">
    <property type="taxonomic scope" value="Eukaryota"/>
</dbReference>
<evidence type="ECO:0000256" key="1">
    <source>
        <dbReference type="ARBA" id="ARBA00022536"/>
    </source>
</evidence>
<dbReference type="AlphaFoldDB" id="K7FNW8"/>
<sequence length="209" mass="23548">MTGALWPLNSTMYHIQTAEAKTYAGTLASQILIGLHQPTPLMKVSSLLKGIVKNVYEVISIDVQDVNECSHAELNACSRSELCINLEGYYKCIWEHEYMDGNSSQLQKECKDLSAIRDHRIVNVTSSSFEVSWSVNSTLNHTFQVQVYKGQELLASMETTEMEMDISELEAGIKYTVKISYEACGKNIISYKNVKTGKYHLRNVAFFAI</sequence>
<dbReference type="GeneTree" id="ENSGT00940000159975"/>
<dbReference type="EMBL" id="AGCU01136158">
    <property type="status" value="NOT_ANNOTATED_CDS"/>
    <property type="molecule type" value="Genomic_DNA"/>
</dbReference>
<dbReference type="OMA" id="CIWEHEY"/>
<dbReference type="SUPFAM" id="SSF49265">
    <property type="entry name" value="Fibronectin type III"/>
    <property type="match status" value="1"/>
</dbReference>
<dbReference type="InterPro" id="IPR018097">
    <property type="entry name" value="EGF_Ca-bd_CS"/>
</dbReference>
<dbReference type="Proteomes" id="UP000007267">
    <property type="component" value="Unassembled WGS sequence"/>
</dbReference>
<dbReference type="InterPro" id="IPR003961">
    <property type="entry name" value="FN3_dom"/>
</dbReference>
<dbReference type="InterPro" id="IPR036116">
    <property type="entry name" value="FN3_sf"/>
</dbReference>
<reference evidence="4" key="4">
    <citation type="submission" date="2025-09" db="UniProtKB">
        <authorList>
            <consortium name="Ensembl"/>
        </authorList>
    </citation>
    <scope>IDENTIFICATION</scope>
</reference>
<dbReference type="Pfam" id="PF07645">
    <property type="entry name" value="EGF_CA"/>
    <property type="match status" value="1"/>
</dbReference>
<keyword evidence="5" id="KW-1185">Reference proteome</keyword>
<dbReference type="Ensembl" id="ENSPSIT00000009775.1">
    <property type="protein sequence ID" value="ENSPSIP00000009728.1"/>
    <property type="gene ID" value="ENSPSIG00000008846.1"/>
</dbReference>
<evidence type="ECO:0000313" key="5">
    <source>
        <dbReference type="Proteomes" id="UP000007267"/>
    </source>
</evidence>
<evidence type="ECO:0000259" key="3">
    <source>
        <dbReference type="SMART" id="SM00179"/>
    </source>
</evidence>
<dbReference type="SMART" id="SM00179">
    <property type="entry name" value="EGF_CA"/>
    <property type="match status" value="1"/>
</dbReference>
<dbReference type="Gene3D" id="2.60.40.10">
    <property type="entry name" value="Immunoglobulins"/>
    <property type="match status" value="1"/>
</dbReference>
<keyword evidence="2" id="KW-1015">Disulfide bond</keyword>
<dbReference type="Pfam" id="PF00041">
    <property type="entry name" value="fn3"/>
    <property type="match status" value="1"/>
</dbReference>
<evidence type="ECO:0000313" key="4">
    <source>
        <dbReference type="Ensembl" id="ENSPSIP00000009728.1"/>
    </source>
</evidence>
<dbReference type="CDD" id="cd00054">
    <property type="entry name" value="EGF_CA"/>
    <property type="match status" value="1"/>
</dbReference>
<proteinExistence type="predicted"/>
<name>K7FNW8_PELSI</name>
<dbReference type="HOGENOM" id="CLU_1153944_0_0_1"/>
<organism evidence="4 5">
    <name type="scientific">Pelodiscus sinensis</name>
    <name type="common">Chinese softshell turtle</name>
    <name type="synonym">Trionyx sinensis</name>
    <dbReference type="NCBI Taxonomy" id="13735"/>
    <lineage>
        <taxon>Eukaryota</taxon>
        <taxon>Metazoa</taxon>
        <taxon>Chordata</taxon>
        <taxon>Craniata</taxon>
        <taxon>Vertebrata</taxon>
        <taxon>Euteleostomi</taxon>
        <taxon>Archelosauria</taxon>
        <taxon>Testudinata</taxon>
        <taxon>Testudines</taxon>
        <taxon>Cryptodira</taxon>
        <taxon>Trionychia</taxon>
        <taxon>Trionychidae</taxon>
        <taxon>Pelodiscus</taxon>
    </lineage>
</organism>
<evidence type="ECO:0000256" key="2">
    <source>
        <dbReference type="ARBA" id="ARBA00023157"/>
    </source>
</evidence>
<accession>K7FNW8</accession>
<dbReference type="InterPro" id="IPR049883">
    <property type="entry name" value="NOTCH1_EGF-like"/>
</dbReference>
<keyword evidence="1" id="KW-0245">EGF-like domain</keyword>
<dbReference type="GO" id="GO:0005509">
    <property type="term" value="F:calcium ion binding"/>
    <property type="evidence" value="ECO:0007669"/>
    <property type="project" value="InterPro"/>
</dbReference>
<protein>
    <recommendedName>
        <fullName evidence="3">EGF-like calcium-binding domain-containing protein</fullName>
    </recommendedName>
</protein>
<dbReference type="InterPro" id="IPR001881">
    <property type="entry name" value="EGF-like_Ca-bd_dom"/>
</dbReference>
<reference evidence="5" key="1">
    <citation type="submission" date="2011-10" db="EMBL/GenBank/DDBJ databases">
        <authorList>
            <consortium name="Soft-shell Turtle Genome Consortium"/>
        </authorList>
    </citation>
    <scope>NUCLEOTIDE SEQUENCE [LARGE SCALE GENOMIC DNA]</scope>
    <source>
        <strain evidence="5">Daiwa-1</strain>
    </source>
</reference>
<reference evidence="4" key="3">
    <citation type="submission" date="2025-08" db="UniProtKB">
        <authorList>
            <consortium name="Ensembl"/>
        </authorList>
    </citation>
    <scope>IDENTIFICATION</scope>
</reference>
<dbReference type="Gene3D" id="2.10.25.10">
    <property type="entry name" value="Laminin"/>
    <property type="match status" value="1"/>
</dbReference>
<feature type="domain" description="EGF-like calcium-binding" evidence="3">
    <location>
        <begin position="65"/>
        <end position="111"/>
    </location>
</feature>
<dbReference type="InterPro" id="IPR013783">
    <property type="entry name" value="Ig-like_fold"/>
</dbReference>
<reference evidence="5" key="2">
    <citation type="journal article" date="2013" name="Nat. Genet.">
        <title>The draft genomes of soft-shell turtle and green sea turtle yield insights into the development and evolution of the turtle-specific body plan.</title>
        <authorList>
            <person name="Wang Z."/>
            <person name="Pascual-Anaya J."/>
            <person name="Zadissa A."/>
            <person name="Li W."/>
            <person name="Niimura Y."/>
            <person name="Huang Z."/>
            <person name="Li C."/>
            <person name="White S."/>
            <person name="Xiong Z."/>
            <person name="Fang D."/>
            <person name="Wang B."/>
            <person name="Ming Y."/>
            <person name="Chen Y."/>
            <person name="Zheng Y."/>
            <person name="Kuraku S."/>
            <person name="Pignatelli M."/>
            <person name="Herrero J."/>
            <person name="Beal K."/>
            <person name="Nozawa M."/>
            <person name="Li Q."/>
            <person name="Wang J."/>
            <person name="Zhang H."/>
            <person name="Yu L."/>
            <person name="Shigenobu S."/>
            <person name="Wang J."/>
            <person name="Liu J."/>
            <person name="Flicek P."/>
            <person name="Searle S."/>
            <person name="Wang J."/>
            <person name="Kuratani S."/>
            <person name="Yin Y."/>
            <person name="Aken B."/>
            <person name="Zhang G."/>
            <person name="Irie N."/>
        </authorList>
    </citation>
    <scope>NUCLEOTIDE SEQUENCE [LARGE SCALE GENOMIC DNA]</scope>
    <source>
        <strain evidence="5">Daiwa-1</strain>
    </source>
</reference>
<dbReference type="PROSITE" id="PS01187">
    <property type="entry name" value="EGF_CA"/>
    <property type="match status" value="1"/>
</dbReference>